<keyword evidence="4 8" id="KW-0238">DNA-binding</keyword>
<keyword evidence="12" id="KW-0648">Protein biosynthesis</keyword>
<gene>
    <name evidence="8" type="primary">greA</name>
    <name evidence="12" type="ORF">DVS28_a3889</name>
</gene>
<comment type="similarity">
    <text evidence="1 8 9">Belongs to the GreA/GreB family.</text>
</comment>
<feature type="domain" description="Transcription elongation factor GreA/GreB N-terminal" evidence="11">
    <location>
        <begin position="10"/>
        <end position="78"/>
    </location>
</feature>
<dbReference type="FunFam" id="1.10.287.180:FF:000001">
    <property type="entry name" value="Transcription elongation factor GreA"/>
    <property type="match status" value="1"/>
</dbReference>
<evidence type="ECO:0000256" key="5">
    <source>
        <dbReference type="ARBA" id="ARBA00023163"/>
    </source>
</evidence>
<dbReference type="GO" id="GO:0032784">
    <property type="term" value="P:regulation of DNA-templated transcription elongation"/>
    <property type="evidence" value="ECO:0007669"/>
    <property type="project" value="UniProtKB-UniRule"/>
</dbReference>
<dbReference type="KEGG" id="euz:DVS28_a3889"/>
<evidence type="ECO:0000256" key="7">
    <source>
        <dbReference type="ARBA" id="ARBA00030776"/>
    </source>
</evidence>
<reference evidence="12 13" key="1">
    <citation type="submission" date="2018-09" db="EMBL/GenBank/DDBJ databases">
        <title>Complete genome sequence of Euzebya sp. DY32-46 isolated from seawater of Pacific Ocean.</title>
        <authorList>
            <person name="Xu L."/>
            <person name="Wu Y.-H."/>
            <person name="Xu X.-W."/>
        </authorList>
    </citation>
    <scope>NUCLEOTIDE SEQUENCE [LARGE SCALE GENOMIC DNA]</scope>
    <source>
        <strain evidence="12 13">DY32-46</strain>
    </source>
</reference>
<dbReference type="InterPro" id="IPR036953">
    <property type="entry name" value="GreA/GreB_C_sf"/>
</dbReference>
<dbReference type="HAMAP" id="MF_00105">
    <property type="entry name" value="GreA_GreB"/>
    <property type="match status" value="1"/>
</dbReference>
<dbReference type="InterPro" id="IPR001437">
    <property type="entry name" value="Tscrpt_elong_fac_GreA/B_C"/>
</dbReference>
<evidence type="ECO:0000256" key="3">
    <source>
        <dbReference type="ARBA" id="ARBA00023015"/>
    </source>
</evidence>
<dbReference type="Proteomes" id="UP000264006">
    <property type="component" value="Chromosome"/>
</dbReference>
<dbReference type="InterPro" id="IPR036805">
    <property type="entry name" value="Tscrpt_elong_fac_GreA/B_N_sf"/>
</dbReference>
<dbReference type="OrthoDB" id="9797227at2"/>
<dbReference type="Gene3D" id="1.10.287.180">
    <property type="entry name" value="Transcription elongation factor, GreA/GreB, N-terminal domain"/>
    <property type="match status" value="1"/>
</dbReference>
<dbReference type="Pfam" id="PF03449">
    <property type="entry name" value="GreA_GreB_N"/>
    <property type="match status" value="1"/>
</dbReference>
<evidence type="ECO:0000313" key="13">
    <source>
        <dbReference type="Proteomes" id="UP000264006"/>
    </source>
</evidence>
<dbReference type="Pfam" id="PF01272">
    <property type="entry name" value="GreA_GreB"/>
    <property type="match status" value="1"/>
</dbReference>
<keyword evidence="5 8" id="KW-0804">Transcription</keyword>
<dbReference type="AlphaFoldDB" id="A0A346Y264"/>
<name>A0A346Y264_9ACTN</name>
<proteinExistence type="inferred from homology"/>
<evidence type="ECO:0000256" key="4">
    <source>
        <dbReference type="ARBA" id="ARBA00023125"/>
    </source>
</evidence>
<keyword evidence="13" id="KW-1185">Reference proteome</keyword>
<keyword evidence="3 8" id="KW-0805">Transcription regulation</keyword>
<dbReference type="PANTHER" id="PTHR30437">
    <property type="entry name" value="TRANSCRIPTION ELONGATION FACTOR GREA"/>
    <property type="match status" value="1"/>
</dbReference>
<dbReference type="SUPFAM" id="SSF54534">
    <property type="entry name" value="FKBP-like"/>
    <property type="match status" value="1"/>
</dbReference>
<dbReference type="PROSITE" id="PS00829">
    <property type="entry name" value="GREAB_1"/>
    <property type="match status" value="1"/>
</dbReference>
<evidence type="ECO:0000256" key="9">
    <source>
        <dbReference type="RuleBase" id="RU000556"/>
    </source>
</evidence>
<dbReference type="GO" id="GO:0070063">
    <property type="term" value="F:RNA polymerase binding"/>
    <property type="evidence" value="ECO:0007669"/>
    <property type="project" value="InterPro"/>
</dbReference>
<dbReference type="NCBIfam" id="TIGR01462">
    <property type="entry name" value="greA"/>
    <property type="match status" value="1"/>
</dbReference>
<evidence type="ECO:0000256" key="8">
    <source>
        <dbReference type="HAMAP-Rule" id="MF_00105"/>
    </source>
</evidence>
<dbReference type="PIRSF" id="PIRSF006092">
    <property type="entry name" value="GreA_GreB"/>
    <property type="match status" value="1"/>
</dbReference>
<dbReference type="SUPFAM" id="SSF46557">
    <property type="entry name" value="GreA transcript cleavage protein, N-terminal domain"/>
    <property type="match status" value="1"/>
</dbReference>
<organism evidence="12 13">
    <name type="scientific">Euzebya pacifica</name>
    <dbReference type="NCBI Taxonomy" id="1608957"/>
    <lineage>
        <taxon>Bacteria</taxon>
        <taxon>Bacillati</taxon>
        <taxon>Actinomycetota</taxon>
        <taxon>Nitriliruptoria</taxon>
        <taxon>Euzebyales</taxon>
    </lineage>
</organism>
<dbReference type="InterPro" id="IPR018151">
    <property type="entry name" value="TF_GreA/GreB_CS"/>
</dbReference>
<dbReference type="GO" id="GO:0003677">
    <property type="term" value="F:DNA binding"/>
    <property type="evidence" value="ECO:0007669"/>
    <property type="project" value="UniProtKB-UniRule"/>
</dbReference>
<protein>
    <recommendedName>
        <fullName evidence="2 8">Transcription elongation factor GreA</fullName>
    </recommendedName>
    <alternativeName>
        <fullName evidence="7 8">Transcript cleavage factor GreA</fullName>
    </alternativeName>
</protein>
<sequence length="160" mass="17488">MSETEHAEHLTQQAHDRLKEELQRRSTTLRQEITDRIEVARGHGDLKENAEYHAAKDEQGMNEDRIRVLESRLRNAVISEVDPNSGEVAVGMIVTVDDDGDVEEYFIGSMEDTPGEGVEVVSASSPMGKALLGSKTGDAVSYTGPTGVTFTMTITDVRAP</sequence>
<comment type="function">
    <text evidence="6 8 9">Necessary for efficient RNA polymerase transcription elongation past template-encoded arresting sites. The arresting sites in DNA have the property of trapping a certain fraction of elongating RNA polymerases that pass through, resulting in locked ternary complexes. Cleavage of the nascent transcript by cleavage factors such as GreA or GreB allows the resumption of elongation from the new 3'terminus. GreA releases sequences of 2 to 3 nucleotides.</text>
</comment>
<dbReference type="GO" id="GO:0006354">
    <property type="term" value="P:DNA-templated transcription elongation"/>
    <property type="evidence" value="ECO:0007669"/>
    <property type="project" value="TreeGrafter"/>
</dbReference>
<dbReference type="PROSITE" id="PS00830">
    <property type="entry name" value="GREAB_2"/>
    <property type="match status" value="1"/>
</dbReference>
<dbReference type="InterPro" id="IPR028624">
    <property type="entry name" value="Tscrpt_elong_fac_GreA/B"/>
</dbReference>
<dbReference type="PANTHER" id="PTHR30437:SF4">
    <property type="entry name" value="TRANSCRIPTION ELONGATION FACTOR GREA"/>
    <property type="match status" value="1"/>
</dbReference>
<evidence type="ECO:0000256" key="6">
    <source>
        <dbReference type="ARBA" id="ARBA00024916"/>
    </source>
</evidence>
<dbReference type="Gene3D" id="3.10.50.30">
    <property type="entry name" value="Transcription elongation factor, GreA/GreB, C-terminal domain"/>
    <property type="match status" value="1"/>
</dbReference>
<evidence type="ECO:0000259" key="10">
    <source>
        <dbReference type="Pfam" id="PF01272"/>
    </source>
</evidence>
<dbReference type="InterPro" id="IPR023459">
    <property type="entry name" value="Tscrpt_elong_fac_GreA/B_fam"/>
</dbReference>
<feature type="domain" description="Transcription elongation factor GreA/GreB C-terminal" evidence="10">
    <location>
        <begin position="85"/>
        <end position="158"/>
    </location>
</feature>
<dbReference type="EMBL" id="CP031165">
    <property type="protein sequence ID" value="AXV08561.1"/>
    <property type="molecule type" value="Genomic_DNA"/>
</dbReference>
<evidence type="ECO:0000256" key="1">
    <source>
        <dbReference type="ARBA" id="ARBA00008213"/>
    </source>
</evidence>
<keyword evidence="12" id="KW-0251">Elongation factor</keyword>
<dbReference type="GO" id="GO:0003746">
    <property type="term" value="F:translation elongation factor activity"/>
    <property type="evidence" value="ECO:0007669"/>
    <property type="project" value="UniProtKB-KW"/>
</dbReference>
<dbReference type="InterPro" id="IPR006359">
    <property type="entry name" value="Tscrpt_elong_fac_GreA"/>
</dbReference>
<accession>A0A346Y264</accession>
<dbReference type="RefSeq" id="WP_114592887.1">
    <property type="nucleotide sequence ID" value="NZ_CP031165.1"/>
</dbReference>
<dbReference type="InterPro" id="IPR022691">
    <property type="entry name" value="Tscrpt_elong_fac_GreA/B_N"/>
</dbReference>
<evidence type="ECO:0000256" key="2">
    <source>
        <dbReference type="ARBA" id="ARBA00013729"/>
    </source>
</evidence>
<evidence type="ECO:0000259" key="11">
    <source>
        <dbReference type="Pfam" id="PF03449"/>
    </source>
</evidence>
<evidence type="ECO:0000313" key="12">
    <source>
        <dbReference type="EMBL" id="AXV08561.1"/>
    </source>
</evidence>